<reference evidence="4 5" key="1">
    <citation type="journal article" date="2019" name="Microbiol. Resour. Announc.">
        <title>Complete Genome Sequence of Halomonas sulfidaeris Strain Esulfide1 Isolated from a Metal Sulfide Rock at a Depth of 2,200 Meters, Obtained Using Nanopore Sequencing.</title>
        <authorList>
            <person name="Saito M."/>
            <person name="Nishigata A."/>
            <person name="Galipon J."/>
            <person name="Arakawa K."/>
        </authorList>
    </citation>
    <scope>NUCLEOTIDE SEQUENCE [LARGE SCALE GENOMIC DNA]</scope>
    <source>
        <strain evidence="4 5">ATCC BAA-803</strain>
    </source>
</reference>
<keyword evidence="1" id="KW-0808">Transferase</keyword>
<evidence type="ECO:0000256" key="2">
    <source>
        <dbReference type="ARBA" id="ARBA00023315"/>
    </source>
</evidence>
<dbReference type="PANTHER" id="PTHR43420:SF44">
    <property type="entry name" value="ACETYLTRANSFERASE YPEA"/>
    <property type="match status" value="1"/>
</dbReference>
<dbReference type="SUPFAM" id="SSF55729">
    <property type="entry name" value="Acyl-CoA N-acyltransferases (Nat)"/>
    <property type="match status" value="1"/>
</dbReference>
<dbReference type="InterPro" id="IPR016181">
    <property type="entry name" value="Acyl_CoA_acyltransferase"/>
</dbReference>
<dbReference type="PANTHER" id="PTHR43420">
    <property type="entry name" value="ACETYLTRANSFERASE"/>
    <property type="match status" value="1"/>
</dbReference>
<dbReference type="EMBL" id="AP019514">
    <property type="protein sequence ID" value="BBI65327.1"/>
    <property type="molecule type" value="Genomic_DNA"/>
</dbReference>
<dbReference type="CDD" id="cd04301">
    <property type="entry name" value="NAT_SF"/>
    <property type="match status" value="1"/>
</dbReference>
<dbReference type="InterPro" id="IPR000182">
    <property type="entry name" value="GNAT_dom"/>
</dbReference>
<accession>A0A455UHV4</accession>
<dbReference type="Pfam" id="PF00583">
    <property type="entry name" value="Acetyltransf_1"/>
    <property type="match status" value="1"/>
</dbReference>
<proteinExistence type="predicted"/>
<organism evidence="4 5">
    <name type="scientific">Vreelandella sulfidaeris</name>
    <dbReference type="NCBI Taxonomy" id="115553"/>
    <lineage>
        <taxon>Bacteria</taxon>
        <taxon>Pseudomonadati</taxon>
        <taxon>Pseudomonadota</taxon>
        <taxon>Gammaproteobacteria</taxon>
        <taxon>Oceanospirillales</taxon>
        <taxon>Halomonadaceae</taxon>
        <taxon>Vreelandella</taxon>
    </lineage>
</organism>
<evidence type="ECO:0000259" key="3">
    <source>
        <dbReference type="PROSITE" id="PS51186"/>
    </source>
</evidence>
<evidence type="ECO:0000313" key="4">
    <source>
        <dbReference type="EMBL" id="BBI65327.1"/>
    </source>
</evidence>
<gene>
    <name evidence="4" type="ORF">HSBAA_66330</name>
</gene>
<dbReference type="InterPro" id="IPR050680">
    <property type="entry name" value="YpeA/RimI_acetyltransf"/>
</dbReference>
<protein>
    <recommendedName>
        <fullName evidence="3">N-acetyltransferase domain-containing protein</fullName>
    </recommendedName>
</protein>
<dbReference type="Proteomes" id="UP000320231">
    <property type="component" value="Chromosome"/>
</dbReference>
<feature type="domain" description="N-acetyltransferase" evidence="3">
    <location>
        <begin position="1"/>
        <end position="76"/>
    </location>
</feature>
<dbReference type="AlphaFoldDB" id="A0A455UHV4"/>
<dbReference type="Gene3D" id="3.40.630.30">
    <property type="match status" value="1"/>
</dbReference>
<keyword evidence="2" id="KW-0012">Acyltransferase</keyword>
<evidence type="ECO:0000256" key="1">
    <source>
        <dbReference type="ARBA" id="ARBA00022679"/>
    </source>
</evidence>
<sequence>MLMGLAPDWRGKGLGRSLLNKALELAQQSGALDVVLAVDDVNLPAKRLYQQAGFVRYAQQHLLAWKGGGARDEALR</sequence>
<dbReference type="GO" id="GO:0016747">
    <property type="term" value="F:acyltransferase activity, transferring groups other than amino-acyl groups"/>
    <property type="evidence" value="ECO:0007669"/>
    <property type="project" value="InterPro"/>
</dbReference>
<evidence type="ECO:0000313" key="5">
    <source>
        <dbReference type="Proteomes" id="UP000320231"/>
    </source>
</evidence>
<dbReference type="PROSITE" id="PS51186">
    <property type="entry name" value="GNAT"/>
    <property type="match status" value="1"/>
</dbReference>
<dbReference type="KEGG" id="hsr:HSBAA_66330"/>
<name>A0A455UHV4_9GAMM</name>